<comment type="subcellular location">
    <subcellularLocation>
        <location evidence="1">Mitochondrion outer membrane</location>
    </subcellularLocation>
</comment>
<accession>A0A0R3QUT1</accession>
<evidence type="ECO:0000256" key="4">
    <source>
        <dbReference type="SAM" id="MobiDB-lite"/>
    </source>
</evidence>
<feature type="compositionally biased region" description="Low complexity" evidence="4">
    <location>
        <begin position="24"/>
        <end position="39"/>
    </location>
</feature>
<dbReference type="EMBL" id="UZAG01016990">
    <property type="protein sequence ID" value="VDO32204.1"/>
    <property type="molecule type" value="Genomic_DNA"/>
</dbReference>
<name>A0A0R3QUT1_9BILA</name>
<proteinExistence type="predicted"/>
<dbReference type="AlphaFoldDB" id="A0A0R3QUT1"/>
<dbReference type="Proteomes" id="UP000280834">
    <property type="component" value="Unassembled WGS sequence"/>
</dbReference>
<dbReference type="GO" id="GO:0030150">
    <property type="term" value="P:protein import into mitochondrial matrix"/>
    <property type="evidence" value="ECO:0007669"/>
    <property type="project" value="InterPro"/>
</dbReference>
<reference evidence="7" key="1">
    <citation type="submission" date="2017-02" db="UniProtKB">
        <authorList>
            <consortium name="WormBaseParasite"/>
        </authorList>
    </citation>
    <scope>IDENTIFICATION</scope>
</reference>
<dbReference type="GO" id="GO:0005741">
    <property type="term" value="C:mitochondrial outer membrane"/>
    <property type="evidence" value="ECO:0007669"/>
    <property type="project" value="UniProtKB-SubCell"/>
</dbReference>
<evidence type="ECO:0000256" key="1">
    <source>
        <dbReference type="ARBA" id="ARBA00004294"/>
    </source>
</evidence>
<evidence type="ECO:0000256" key="2">
    <source>
        <dbReference type="ARBA" id="ARBA00022452"/>
    </source>
</evidence>
<keyword evidence="3" id="KW-1000">Mitochondrion outer membrane</keyword>
<dbReference type="WBParaSite" id="BTMF_0001148301-mRNA-1">
    <property type="protein sequence ID" value="BTMF_0001148301-mRNA-1"/>
    <property type="gene ID" value="BTMF_0001148301"/>
</dbReference>
<dbReference type="STRING" id="42155.A0A0R3QUT1"/>
<protein>
    <submittedName>
        <fullName evidence="7">Ovule protein</fullName>
    </submittedName>
</protein>
<keyword evidence="2" id="KW-0812">Transmembrane</keyword>
<keyword evidence="6" id="KW-1185">Reference proteome</keyword>
<evidence type="ECO:0000313" key="5">
    <source>
        <dbReference type="EMBL" id="VDO32204.1"/>
    </source>
</evidence>
<reference evidence="5 6" key="2">
    <citation type="submission" date="2018-11" db="EMBL/GenBank/DDBJ databases">
        <authorList>
            <consortium name="Pathogen Informatics"/>
        </authorList>
    </citation>
    <scope>NUCLEOTIDE SEQUENCE [LARGE SCALE GENOMIC DNA]</scope>
</reference>
<dbReference type="GO" id="GO:0008320">
    <property type="term" value="F:protein transmembrane transporter activity"/>
    <property type="evidence" value="ECO:0007669"/>
    <property type="project" value="InterPro"/>
</dbReference>
<dbReference type="InterPro" id="IPR037930">
    <property type="entry name" value="Tom40"/>
</dbReference>
<evidence type="ECO:0000256" key="3">
    <source>
        <dbReference type="ARBA" id="ARBA00022787"/>
    </source>
</evidence>
<feature type="region of interest" description="Disordered" evidence="4">
    <location>
        <begin position="1"/>
        <end position="42"/>
    </location>
</feature>
<sequence length="74" mass="8095">MSTLKSPGAPVDNIQVSIDSSEKNTTSTRVSASTTTNTNPGSLEEIHRKCREVFPMCFDGARMMLTKAMSSHFQ</sequence>
<dbReference type="PANTHER" id="PTHR10802">
    <property type="entry name" value="MITOCHONDRIAL IMPORT RECEPTOR SUBUNIT TOM40"/>
    <property type="match status" value="1"/>
</dbReference>
<evidence type="ECO:0000313" key="6">
    <source>
        <dbReference type="Proteomes" id="UP000280834"/>
    </source>
</evidence>
<keyword evidence="3" id="KW-0496">Mitochondrion</keyword>
<gene>
    <name evidence="5" type="ORF">BTMF_LOCUS9517</name>
</gene>
<organism evidence="7">
    <name type="scientific">Brugia timori</name>
    <dbReference type="NCBI Taxonomy" id="42155"/>
    <lineage>
        <taxon>Eukaryota</taxon>
        <taxon>Metazoa</taxon>
        <taxon>Ecdysozoa</taxon>
        <taxon>Nematoda</taxon>
        <taxon>Chromadorea</taxon>
        <taxon>Rhabditida</taxon>
        <taxon>Spirurina</taxon>
        <taxon>Spiruromorpha</taxon>
        <taxon>Filarioidea</taxon>
        <taxon>Onchocercidae</taxon>
        <taxon>Brugia</taxon>
    </lineage>
</organism>
<keyword evidence="2" id="KW-0472">Membrane</keyword>
<evidence type="ECO:0000313" key="7">
    <source>
        <dbReference type="WBParaSite" id="BTMF_0001148301-mRNA-1"/>
    </source>
</evidence>
<keyword evidence="2" id="KW-1134">Transmembrane beta strand</keyword>